<evidence type="ECO:0000256" key="1">
    <source>
        <dbReference type="SAM" id="Phobius"/>
    </source>
</evidence>
<dbReference type="EMBL" id="MN739576">
    <property type="protein sequence ID" value="QHT13729.1"/>
    <property type="molecule type" value="Genomic_DNA"/>
</dbReference>
<sequence length="109" mass="12947">MSWWRRGLLIVHCLVILIPWFVVWWFREPWIILLCLGISVLVMTQWLVLGECVLHRFENEDGDRESAVLRWMSERIDMPLDKIKHSFVLTNMVSPMMAQISRLCHVLGV</sequence>
<keyword evidence="1" id="KW-0812">Transmembrane</keyword>
<keyword evidence="1" id="KW-0472">Membrane</keyword>
<feature type="transmembrane region" description="Helical" evidence="1">
    <location>
        <begin position="31"/>
        <end position="49"/>
    </location>
</feature>
<proteinExistence type="predicted"/>
<protein>
    <submittedName>
        <fullName evidence="2">Uncharacterized protein</fullName>
    </submittedName>
</protein>
<feature type="transmembrane region" description="Helical" evidence="1">
    <location>
        <begin position="7"/>
        <end position="25"/>
    </location>
</feature>
<accession>A0A6C0DCR7</accession>
<organism evidence="2">
    <name type="scientific">viral metagenome</name>
    <dbReference type="NCBI Taxonomy" id="1070528"/>
    <lineage>
        <taxon>unclassified sequences</taxon>
        <taxon>metagenomes</taxon>
        <taxon>organismal metagenomes</taxon>
    </lineage>
</organism>
<name>A0A6C0DCR7_9ZZZZ</name>
<reference evidence="2" key="1">
    <citation type="journal article" date="2020" name="Nature">
        <title>Giant virus diversity and host interactions through global metagenomics.</title>
        <authorList>
            <person name="Schulz F."/>
            <person name="Roux S."/>
            <person name="Paez-Espino D."/>
            <person name="Jungbluth S."/>
            <person name="Walsh D.A."/>
            <person name="Denef V.J."/>
            <person name="McMahon K.D."/>
            <person name="Konstantinidis K.T."/>
            <person name="Eloe-Fadrosh E.A."/>
            <person name="Kyrpides N.C."/>
            <person name="Woyke T."/>
        </authorList>
    </citation>
    <scope>NUCLEOTIDE SEQUENCE</scope>
    <source>
        <strain evidence="2">GVMAG-M-3300023174-132</strain>
    </source>
</reference>
<dbReference type="AlphaFoldDB" id="A0A6C0DCR7"/>
<keyword evidence="1" id="KW-1133">Transmembrane helix</keyword>
<evidence type="ECO:0000313" key="2">
    <source>
        <dbReference type="EMBL" id="QHT13729.1"/>
    </source>
</evidence>